<dbReference type="AlphaFoldDB" id="A0A915HN02"/>
<sequence length="105" mass="11532">MLNGHIKAEKACLHPTKINKFNGKDIIVMSKCDISNESSVYRNAENSYYILLPCLMCLGPLGRGPFSTNGEKSDIETILTPVNAIPLMAVILPGPKPDRMQRTVS</sequence>
<evidence type="ECO:0000313" key="1">
    <source>
        <dbReference type="Proteomes" id="UP000887565"/>
    </source>
</evidence>
<name>A0A915HN02_ROMCU</name>
<reference evidence="2" key="1">
    <citation type="submission" date="2022-11" db="UniProtKB">
        <authorList>
            <consortium name="WormBaseParasite"/>
        </authorList>
    </citation>
    <scope>IDENTIFICATION</scope>
</reference>
<protein>
    <submittedName>
        <fullName evidence="2">Uncharacterized protein</fullName>
    </submittedName>
</protein>
<proteinExistence type="predicted"/>
<evidence type="ECO:0000313" key="2">
    <source>
        <dbReference type="WBParaSite" id="nRc.2.0.1.t03328-RA"/>
    </source>
</evidence>
<organism evidence="1 2">
    <name type="scientific">Romanomermis culicivorax</name>
    <name type="common">Nematode worm</name>
    <dbReference type="NCBI Taxonomy" id="13658"/>
    <lineage>
        <taxon>Eukaryota</taxon>
        <taxon>Metazoa</taxon>
        <taxon>Ecdysozoa</taxon>
        <taxon>Nematoda</taxon>
        <taxon>Enoplea</taxon>
        <taxon>Dorylaimia</taxon>
        <taxon>Mermithida</taxon>
        <taxon>Mermithoidea</taxon>
        <taxon>Mermithidae</taxon>
        <taxon>Romanomermis</taxon>
    </lineage>
</organism>
<keyword evidence="1" id="KW-1185">Reference proteome</keyword>
<dbReference type="WBParaSite" id="nRc.2.0.1.t03328-RA">
    <property type="protein sequence ID" value="nRc.2.0.1.t03328-RA"/>
    <property type="gene ID" value="nRc.2.0.1.g03328"/>
</dbReference>
<accession>A0A915HN02</accession>
<dbReference type="Proteomes" id="UP000887565">
    <property type="component" value="Unplaced"/>
</dbReference>